<reference evidence="1 2" key="1">
    <citation type="submission" date="2023-07" db="EMBL/GenBank/DDBJ databases">
        <title>Comparative genomics of wheat-associated soil bacteria to identify genetic determinants of phenazine resistance.</title>
        <authorList>
            <person name="Mouncey N."/>
        </authorList>
    </citation>
    <scope>NUCLEOTIDE SEQUENCE [LARGE SCALE GENOMIC DNA]</scope>
    <source>
        <strain evidence="1 2">W4I11</strain>
    </source>
</reference>
<gene>
    <name evidence="1" type="ORF">QFZ34_001316</name>
</gene>
<proteinExistence type="predicted"/>
<sequence>MRDVATEQRNARDEPREQIEQALLQMFAWVAVGYVGTLEEIADTISFLARPRALHNRC</sequence>
<comment type="caution">
    <text evidence="1">The sequence shown here is derived from an EMBL/GenBank/DDBJ whole genome shotgun (WGS) entry which is preliminary data.</text>
</comment>
<accession>A0ABU0S5U9</accession>
<dbReference type="Proteomes" id="UP001237780">
    <property type="component" value="Unassembled WGS sequence"/>
</dbReference>
<keyword evidence="2" id="KW-1185">Reference proteome</keyword>
<name>A0ABU0S5U9_9HYPH</name>
<evidence type="ECO:0000313" key="2">
    <source>
        <dbReference type="Proteomes" id="UP001237780"/>
    </source>
</evidence>
<evidence type="ECO:0000313" key="1">
    <source>
        <dbReference type="EMBL" id="MDQ0996139.1"/>
    </source>
</evidence>
<dbReference type="EMBL" id="JAUSZT010000002">
    <property type="protein sequence ID" value="MDQ0996139.1"/>
    <property type="molecule type" value="Genomic_DNA"/>
</dbReference>
<organism evidence="1 2">
    <name type="scientific">Phyllobacterium ifriqiyense</name>
    <dbReference type="NCBI Taxonomy" id="314238"/>
    <lineage>
        <taxon>Bacteria</taxon>
        <taxon>Pseudomonadati</taxon>
        <taxon>Pseudomonadota</taxon>
        <taxon>Alphaproteobacteria</taxon>
        <taxon>Hyphomicrobiales</taxon>
        <taxon>Phyllobacteriaceae</taxon>
        <taxon>Phyllobacterium</taxon>
    </lineage>
</organism>
<protein>
    <submittedName>
        <fullName evidence="1">NAD(P)-dependent dehydrogenase (Short-subunit alcohol dehydrogenase family)</fullName>
    </submittedName>
</protein>